<comment type="function">
    <text evidence="5">Assembles a suppression complex (suppresome) by tethering SIRT1 and MDM2 to regulate composite modifications of p53/TP53. Confers both deacetylation-mediated functional inactivation, by SIRT1, and ubiquitination-dependent degradation, by MDM2, of p53/TP53, promoting a proliferative and cell survival behaviors. May play a role in the regulation of spermatogenesis.</text>
</comment>
<evidence type="ECO:0000313" key="7">
    <source>
        <dbReference type="Proteomes" id="UP000499080"/>
    </source>
</evidence>
<dbReference type="Proteomes" id="UP000499080">
    <property type="component" value="Unassembled WGS sequence"/>
</dbReference>
<gene>
    <name evidence="6" type="primary">MORN3</name>
    <name evidence="6" type="ORF">AVEN_250986_1</name>
</gene>
<dbReference type="GO" id="GO:0001669">
    <property type="term" value="C:acrosomal vesicle"/>
    <property type="evidence" value="ECO:0007669"/>
    <property type="project" value="UniProtKB-SubCell"/>
</dbReference>
<dbReference type="AlphaFoldDB" id="A0A4Y2K665"/>
<evidence type="ECO:0000313" key="6">
    <source>
        <dbReference type="EMBL" id="GBM97811.1"/>
    </source>
</evidence>
<sequence length="260" mass="29976">MLNLAIEKSKKPLQRLKISSRNALHKTICDENGDLYTGLWKDGKKHGFGTQEWTKDKVSYRGSWKDGRRHGEGILYGANTLFEFVYKGEWKKDKRNGQGIHFYEDGSRYEGAWKKDKRHGCGQMDYGDGSTYIGQWKGDQRSGFGKMWHADGATYEGHWENDKRHGEGILITKKGDKYKGFWENDQKHGEGKYSINENGLEFAGLWINNNFCCGVLEVKNSEAPIPMKLEIPKWTLRNSQEVIDNAKKYYIEKSESSAQK</sequence>
<evidence type="ECO:0000256" key="4">
    <source>
        <dbReference type="ARBA" id="ARBA00039854"/>
    </source>
</evidence>
<proteinExistence type="predicted"/>
<comment type="caution">
    <text evidence="6">The sequence shown here is derived from an EMBL/GenBank/DDBJ whole genome shotgun (WGS) entry which is preliminary data.</text>
</comment>
<dbReference type="PANTHER" id="PTHR46511">
    <property type="entry name" value="MORN REPEAT-CONTAINING PROTEIN 3"/>
    <property type="match status" value="1"/>
</dbReference>
<keyword evidence="7" id="KW-1185">Reference proteome</keyword>
<comment type="subcellular location">
    <subcellularLocation>
        <location evidence="1">Cytoplasmic vesicle</location>
        <location evidence="1">Secretory vesicle</location>
        <location evidence="1">Acrosome</location>
    </subcellularLocation>
</comment>
<name>A0A4Y2K665_ARAVE</name>
<keyword evidence="2" id="KW-0677">Repeat</keyword>
<evidence type="ECO:0000256" key="2">
    <source>
        <dbReference type="ARBA" id="ARBA00022737"/>
    </source>
</evidence>
<evidence type="ECO:0000256" key="5">
    <source>
        <dbReference type="ARBA" id="ARBA00045851"/>
    </source>
</evidence>
<dbReference type="InterPro" id="IPR003409">
    <property type="entry name" value="MORN"/>
</dbReference>
<organism evidence="6 7">
    <name type="scientific">Araneus ventricosus</name>
    <name type="common">Orbweaver spider</name>
    <name type="synonym">Epeira ventricosa</name>
    <dbReference type="NCBI Taxonomy" id="182803"/>
    <lineage>
        <taxon>Eukaryota</taxon>
        <taxon>Metazoa</taxon>
        <taxon>Ecdysozoa</taxon>
        <taxon>Arthropoda</taxon>
        <taxon>Chelicerata</taxon>
        <taxon>Arachnida</taxon>
        <taxon>Araneae</taxon>
        <taxon>Araneomorphae</taxon>
        <taxon>Entelegynae</taxon>
        <taxon>Araneoidea</taxon>
        <taxon>Araneidae</taxon>
        <taxon>Araneus</taxon>
    </lineage>
</organism>
<dbReference type="InterPro" id="IPR052472">
    <property type="entry name" value="MORN3"/>
</dbReference>
<reference evidence="6 7" key="1">
    <citation type="journal article" date="2019" name="Sci. Rep.">
        <title>Orb-weaving spider Araneus ventricosus genome elucidates the spidroin gene catalogue.</title>
        <authorList>
            <person name="Kono N."/>
            <person name="Nakamura H."/>
            <person name="Ohtoshi R."/>
            <person name="Moran D.A.P."/>
            <person name="Shinohara A."/>
            <person name="Yoshida Y."/>
            <person name="Fujiwara M."/>
            <person name="Mori M."/>
            <person name="Tomita M."/>
            <person name="Arakawa K."/>
        </authorList>
    </citation>
    <scope>NUCLEOTIDE SEQUENCE [LARGE SCALE GENOMIC DNA]</scope>
</reference>
<dbReference type="PANTHER" id="PTHR46511:SF1">
    <property type="entry name" value="MORN REPEAT-CONTAINING PROTEIN 3"/>
    <property type="match status" value="1"/>
</dbReference>
<evidence type="ECO:0000256" key="3">
    <source>
        <dbReference type="ARBA" id="ARBA00023329"/>
    </source>
</evidence>
<keyword evidence="3" id="KW-0968">Cytoplasmic vesicle</keyword>
<evidence type="ECO:0000256" key="1">
    <source>
        <dbReference type="ARBA" id="ARBA00004218"/>
    </source>
</evidence>
<dbReference type="EMBL" id="BGPR01004269">
    <property type="protein sequence ID" value="GBM97811.1"/>
    <property type="molecule type" value="Genomic_DNA"/>
</dbReference>
<dbReference type="Gene3D" id="2.20.110.10">
    <property type="entry name" value="Histone H3 K4-specific methyltransferase SET7/9 N-terminal domain"/>
    <property type="match status" value="3"/>
</dbReference>
<accession>A0A4Y2K665</accession>
<dbReference type="Pfam" id="PF02493">
    <property type="entry name" value="MORN"/>
    <property type="match status" value="7"/>
</dbReference>
<dbReference type="OrthoDB" id="48314at2759"/>
<dbReference type="SMART" id="SM00698">
    <property type="entry name" value="MORN"/>
    <property type="match status" value="7"/>
</dbReference>
<dbReference type="SUPFAM" id="SSF82185">
    <property type="entry name" value="Histone H3 K4-specific methyltransferase SET7/9 N-terminal domain"/>
    <property type="match status" value="1"/>
</dbReference>
<protein>
    <recommendedName>
        <fullName evidence="4">MORN repeat-containing protein 3</fullName>
    </recommendedName>
</protein>